<sequence length="239" mass="26686">MASSSQNAATWTRREDPKSRYYPEDQEGGFHEEDPHPNICGASGYCIQAKLLRKPNPALIGPDKKANVLHPDAVAVVTVSPKAISNWRDIEVSMFAATWTKTTGDWELIAQLRGPQVASGLEGDRYPDTLLFVFGGLDFEEEAEYDLRVRVAFRGYQDPASNEASFPPEELWRRGTFPSTPERQSKYEEFVAGGLCVYHETKVNSSLKFENAQTQSVMSESQSSYSCTNTTYLLPPVFA</sequence>
<reference evidence="2 3" key="1">
    <citation type="submission" date="2017-07" db="EMBL/GenBank/DDBJ databases">
        <title>Genome sequence of the Sordaria macrospora wild type strain R19027.</title>
        <authorList>
            <person name="Nowrousian M."/>
            <person name="Teichert I."/>
            <person name="Kueck U."/>
        </authorList>
    </citation>
    <scope>NUCLEOTIDE SEQUENCE [LARGE SCALE GENOMIC DNA]</scope>
    <source>
        <strain evidence="2 3">R19027</strain>
        <tissue evidence="2">Mycelium</tissue>
    </source>
</reference>
<comment type="caution">
    <text evidence="2">The sequence shown here is derived from an EMBL/GenBank/DDBJ whole genome shotgun (WGS) entry which is preliminary data.</text>
</comment>
<protein>
    <submittedName>
        <fullName evidence="2">Uncharacterized protein</fullName>
    </submittedName>
</protein>
<organism evidence="2 3">
    <name type="scientific">Sordaria macrospora</name>
    <dbReference type="NCBI Taxonomy" id="5147"/>
    <lineage>
        <taxon>Eukaryota</taxon>
        <taxon>Fungi</taxon>
        <taxon>Dikarya</taxon>
        <taxon>Ascomycota</taxon>
        <taxon>Pezizomycotina</taxon>
        <taxon>Sordariomycetes</taxon>
        <taxon>Sordariomycetidae</taxon>
        <taxon>Sordariales</taxon>
        <taxon>Sordariaceae</taxon>
        <taxon>Sordaria</taxon>
    </lineage>
</organism>
<evidence type="ECO:0000313" key="3">
    <source>
        <dbReference type="Proteomes" id="UP000433876"/>
    </source>
</evidence>
<evidence type="ECO:0000313" key="2">
    <source>
        <dbReference type="EMBL" id="KAA8630267.1"/>
    </source>
</evidence>
<dbReference type="VEuPathDB" id="FungiDB:SMAC_07777"/>
<feature type="region of interest" description="Disordered" evidence="1">
    <location>
        <begin position="160"/>
        <end position="181"/>
    </location>
</feature>
<name>A0A8S8ZHY5_SORMA</name>
<gene>
    <name evidence="2" type="ORF">SMACR_07777</name>
</gene>
<feature type="region of interest" description="Disordered" evidence="1">
    <location>
        <begin position="1"/>
        <end position="36"/>
    </location>
</feature>
<accession>A0A8S8ZHY5</accession>
<evidence type="ECO:0000256" key="1">
    <source>
        <dbReference type="SAM" id="MobiDB-lite"/>
    </source>
</evidence>
<dbReference type="AlphaFoldDB" id="A0A8S8ZHY5"/>
<dbReference type="Proteomes" id="UP000433876">
    <property type="component" value="Unassembled WGS sequence"/>
</dbReference>
<feature type="compositionally biased region" description="Basic and acidic residues" evidence="1">
    <location>
        <begin position="12"/>
        <end position="36"/>
    </location>
</feature>
<feature type="compositionally biased region" description="Polar residues" evidence="1">
    <location>
        <begin position="1"/>
        <end position="10"/>
    </location>
</feature>
<dbReference type="EMBL" id="NMPR01000109">
    <property type="protein sequence ID" value="KAA8630267.1"/>
    <property type="molecule type" value="Genomic_DNA"/>
</dbReference>
<proteinExistence type="predicted"/>